<dbReference type="AlphaFoldDB" id="A0A6A0A4B3"/>
<name>A0A6A0A4B3_HAELA</name>
<evidence type="ECO:0000313" key="3">
    <source>
        <dbReference type="Proteomes" id="UP000485058"/>
    </source>
</evidence>
<dbReference type="Proteomes" id="UP000485058">
    <property type="component" value="Unassembled WGS sequence"/>
</dbReference>
<sequence length="128" mass="13298">MVHAVRRQDMTTGLAPMPLCPACRFCQLETMPGRLISDCQLHGVALCRLANCVDRDEALHRVGSGFGRLAASLARFGALVLSLAGVVAGMKVASSAHDIVQGKLSVSPRERDKASSATAGSAQAGVPV</sequence>
<evidence type="ECO:0000256" key="1">
    <source>
        <dbReference type="SAM" id="MobiDB-lite"/>
    </source>
</evidence>
<reference evidence="2 3" key="1">
    <citation type="submission" date="2020-02" db="EMBL/GenBank/DDBJ databases">
        <title>Draft genome sequence of Haematococcus lacustris strain NIES-144.</title>
        <authorList>
            <person name="Morimoto D."/>
            <person name="Nakagawa S."/>
            <person name="Yoshida T."/>
            <person name="Sawayama S."/>
        </authorList>
    </citation>
    <scope>NUCLEOTIDE SEQUENCE [LARGE SCALE GENOMIC DNA]</scope>
    <source>
        <strain evidence="2 3">NIES-144</strain>
    </source>
</reference>
<gene>
    <name evidence="2" type="ORF">HaLaN_23262</name>
</gene>
<accession>A0A6A0A4B3</accession>
<evidence type="ECO:0000313" key="2">
    <source>
        <dbReference type="EMBL" id="GFH25322.1"/>
    </source>
</evidence>
<keyword evidence="3" id="KW-1185">Reference proteome</keyword>
<proteinExistence type="predicted"/>
<feature type="region of interest" description="Disordered" evidence="1">
    <location>
        <begin position="104"/>
        <end position="128"/>
    </location>
</feature>
<protein>
    <submittedName>
        <fullName evidence="2">Uncharacterized protein</fullName>
    </submittedName>
</protein>
<dbReference type="EMBL" id="BLLF01002780">
    <property type="protein sequence ID" value="GFH25322.1"/>
    <property type="molecule type" value="Genomic_DNA"/>
</dbReference>
<organism evidence="2 3">
    <name type="scientific">Haematococcus lacustris</name>
    <name type="common">Green alga</name>
    <name type="synonym">Haematococcus pluvialis</name>
    <dbReference type="NCBI Taxonomy" id="44745"/>
    <lineage>
        <taxon>Eukaryota</taxon>
        <taxon>Viridiplantae</taxon>
        <taxon>Chlorophyta</taxon>
        <taxon>core chlorophytes</taxon>
        <taxon>Chlorophyceae</taxon>
        <taxon>CS clade</taxon>
        <taxon>Chlamydomonadales</taxon>
        <taxon>Haematococcaceae</taxon>
        <taxon>Haematococcus</taxon>
    </lineage>
</organism>
<feature type="compositionally biased region" description="Low complexity" evidence="1">
    <location>
        <begin position="115"/>
        <end position="128"/>
    </location>
</feature>
<comment type="caution">
    <text evidence="2">The sequence shown here is derived from an EMBL/GenBank/DDBJ whole genome shotgun (WGS) entry which is preliminary data.</text>
</comment>